<dbReference type="PANTHER" id="PTHR48079:SF6">
    <property type="entry name" value="NAD(P)-BINDING DOMAIN-CONTAINING PROTEIN-RELATED"/>
    <property type="match status" value="1"/>
</dbReference>
<organism evidence="2 3">
    <name type="scientific">Aspergillus oryzae</name>
    <name type="common">Yellow koji mold</name>
    <dbReference type="NCBI Taxonomy" id="5062"/>
    <lineage>
        <taxon>Eukaryota</taxon>
        <taxon>Fungi</taxon>
        <taxon>Dikarya</taxon>
        <taxon>Ascomycota</taxon>
        <taxon>Pezizomycotina</taxon>
        <taxon>Eurotiomycetes</taxon>
        <taxon>Eurotiomycetidae</taxon>
        <taxon>Eurotiales</taxon>
        <taxon>Aspergillaceae</taxon>
        <taxon>Aspergillus</taxon>
        <taxon>Aspergillus subgen. Circumdati</taxon>
    </lineage>
</organism>
<dbReference type="GO" id="GO:0004029">
    <property type="term" value="F:aldehyde dehydrogenase (NAD+) activity"/>
    <property type="evidence" value="ECO:0007669"/>
    <property type="project" value="TreeGrafter"/>
</dbReference>
<dbReference type="SUPFAM" id="SSF51735">
    <property type="entry name" value="NAD(P)-binding Rossmann-fold domains"/>
    <property type="match status" value="1"/>
</dbReference>
<sequence>MSQANIAIPTGSLILVTGANGFIASHIVDQFLGSGYRVRGTVRSEKPWLDDYFATRHGAGHFESVLLPELGDKETLDKLLDGVAGVVHVVASLPQDPRLKSVNAE</sequence>
<evidence type="ECO:0000313" key="2">
    <source>
        <dbReference type="EMBL" id="GMG30385.1"/>
    </source>
</evidence>
<dbReference type="Gene3D" id="3.40.50.720">
    <property type="entry name" value="NAD(P)-binding Rossmann-like Domain"/>
    <property type="match status" value="1"/>
</dbReference>
<reference evidence="2" key="1">
    <citation type="submission" date="2023-04" db="EMBL/GenBank/DDBJ databases">
        <title>Aspergillus oryzae NBRC 4228.</title>
        <authorList>
            <person name="Ichikawa N."/>
            <person name="Sato H."/>
            <person name="Tonouchi N."/>
        </authorList>
    </citation>
    <scope>NUCLEOTIDE SEQUENCE</scope>
    <source>
        <strain evidence="2">NBRC 4228</strain>
    </source>
</reference>
<dbReference type="InterPro" id="IPR051783">
    <property type="entry name" value="NAD(P)-dependent_oxidoreduct"/>
</dbReference>
<dbReference type="GO" id="GO:0005737">
    <property type="term" value="C:cytoplasm"/>
    <property type="evidence" value="ECO:0007669"/>
    <property type="project" value="TreeGrafter"/>
</dbReference>
<comment type="caution">
    <text evidence="2">The sequence shown here is derived from an EMBL/GenBank/DDBJ whole genome shotgun (WGS) entry which is preliminary data.</text>
</comment>
<name>A0AAN5BYJ5_ASPOZ</name>
<gene>
    <name evidence="2" type="ORF">Aory04_000646500</name>
</gene>
<proteinExistence type="predicted"/>
<dbReference type="PANTHER" id="PTHR48079">
    <property type="entry name" value="PROTEIN YEEZ"/>
    <property type="match status" value="1"/>
</dbReference>
<dbReference type="AlphaFoldDB" id="A0AAN5BYJ5"/>
<evidence type="ECO:0000259" key="1">
    <source>
        <dbReference type="Pfam" id="PF01370"/>
    </source>
</evidence>
<dbReference type="EMBL" id="BSYA01000070">
    <property type="protein sequence ID" value="GMG30385.1"/>
    <property type="molecule type" value="Genomic_DNA"/>
</dbReference>
<dbReference type="Pfam" id="PF01370">
    <property type="entry name" value="Epimerase"/>
    <property type="match status" value="1"/>
</dbReference>
<accession>A0AAN5BYJ5</accession>
<dbReference type="InterPro" id="IPR001509">
    <property type="entry name" value="Epimerase_deHydtase"/>
</dbReference>
<dbReference type="Proteomes" id="UP001165205">
    <property type="component" value="Unassembled WGS sequence"/>
</dbReference>
<dbReference type="InterPro" id="IPR036291">
    <property type="entry name" value="NAD(P)-bd_dom_sf"/>
</dbReference>
<feature type="domain" description="NAD-dependent epimerase/dehydratase" evidence="1">
    <location>
        <begin position="14"/>
        <end position="93"/>
    </location>
</feature>
<protein>
    <submittedName>
        <fullName evidence="2">Unnamed protein product</fullName>
    </submittedName>
</protein>
<evidence type="ECO:0000313" key="3">
    <source>
        <dbReference type="Proteomes" id="UP001165205"/>
    </source>
</evidence>